<dbReference type="AlphaFoldDB" id="A0A2P5CS46"/>
<protein>
    <submittedName>
        <fullName evidence="2">Dentin sialophosphoprotein-like protein</fullName>
    </submittedName>
</protein>
<accession>A0A2P5CS46</accession>
<dbReference type="GO" id="GO:0006355">
    <property type="term" value="P:regulation of DNA-templated transcription"/>
    <property type="evidence" value="ECO:0007669"/>
    <property type="project" value="InterPro"/>
</dbReference>
<reference evidence="3" key="1">
    <citation type="submission" date="2016-06" db="EMBL/GenBank/DDBJ databases">
        <title>Parallel loss of symbiosis genes in relatives of nitrogen-fixing non-legume Parasponia.</title>
        <authorList>
            <person name="Van Velzen R."/>
            <person name="Holmer R."/>
            <person name="Bu F."/>
            <person name="Rutten L."/>
            <person name="Van Zeijl A."/>
            <person name="Liu W."/>
            <person name="Santuari L."/>
            <person name="Cao Q."/>
            <person name="Sharma T."/>
            <person name="Shen D."/>
            <person name="Roswanjaya Y."/>
            <person name="Wardhani T."/>
            <person name="Kalhor M.S."/>
            <person name="Jansen J."/>
            <person name="Van den Hoogen J."/>
            <person name="Gungor B."/>
            <person name="Hartog M."/>
            <person name="Hontelez J."/>
            <person name="Verver J."/>
            <person name="Yang W.-C."/>
            <person name="Schijlen E."/>
            <person name="Repin R."/>
            <person name="Schilthuizen M."/>
            <person name="Schranz E."/>
            <person name="Heidstra R."/>
            <person name="Miyata K."/>
            <person name="Fedorova E."/>
            <person name="Kohlen W."/>
            <person name="Bisseling T."/>
            <person name="Smit S."/>
            <person name="Geurts R."/>
        </authorList>
    </citation>
    <scope>NUCLEOTIDE SEQUENCE [LARGE SCALE GENOMIC DNA]</scope>
    <source>
        <strain evidence="3">cv. WU1-14</strain>
    </source>
</reference>
<dbReference type="EMBL" id="JXTB01000100">
    <property type="protein sequence ID" value="PON63857.1"/>
    <property type="molecule type" value="Genomic_DNA"/>
</dbReference>
<organism evidence="2 3">
    <name type="scientific">Parasponia andersonii</name>
    <name type="common">Sponia andersonii</name>
    <dbReference type="NCBI Taxonomy" id="3476"/>
    <lineage>
        <taxon>Eukaryota</taxon>
        <taxon>Viridiplantae</taxon>
        <taxon>Streptophyta</taxon>
        <taxon>Embryophyta</taxon>
        <taxon>Tracheophyta</taxon>
        <taxon>Spermatophyta</taxon>
        <taxon>Magnoliopsida</taxon>
        <taxon>eudicotyledons</taxon>
        <taxon>Gunneridae</taxon>
        <taxon>Pentapetalae</taxon>
        <taxon>rosids</taxon>
        <taxon>fabids</taxon>
        <taxon>Rosales</taxon>
        <taxon>Cannabaceae</taxon>
        <taxon>Parasponia</taxon>
    </lineage>
</organism>
<evidence type="ECO:0000313" key="2">
    <source>
        <dbReference type="EMBL" id="PON63857.1"/>
    </source>
</evidence>
<keyword evidence="3" id="KW-1185">Reference proteome</keyword>
<dbReference type="PANTHER" id="PTHR33334">
    <property type="entry name" value="PROTEIN LNK1"/>
    <property type="match status" value="1"/>
</dbReference>
<feature type="compositionally biased region" description="Basic and acidic residues" evidence="1">
    <location>
        <begin position="264"/>
        <end position="273"/>
    </location>
</feature>
<dbReference type="GO" id="GO:0007623">
    <property type="term" value="P:circadian rhythm"/>
    <property type="evidence" value="ECO:0007669"/>
    <property type="project" value="InterPro"/>
</dbReference>
<feature type="region of interest" description="Disordered" evidence="1">
    <location>
        <begin position="242"/>
        <end position="304"/>
    </location>
</feature>
<feature type="region of interest" description="Disordered" evidence="1">
    <location>
        <begin position="425"/>
        <end position="461"/>
    </location>
</feature>
<sequence>MCLRWWIKDLGGMSDLFLYELEDNVWDEFGESDDHIVPHPSNTHGDESTIEGDGCKKRHSEIIGVASNADTSTKYRIQGREKSNVPTVTNSGIMLEKGSWSHTPDGVFPSCDTDSMKEVASIASDDTRMSTHSLKSSNVESGSCDFYADDPIMGDGCTEVDNNVYRYPLSQVTQTGNDLSFFDNDHEDKENDLLYYGWLDIGNFEDVDRMFRSCDSTFGIESLNNDEELCWFSSSNATEGSENALKSGLKSSGSNTGSSKVVSGHHESFKPDDVGNSNDSSKNNGSVGNRMCSQSTDADDPSALGHVSFLNGLDTKSESEDTLMPKEQINLCRKLPRQQTQSEGGKKDQYLEIGGSFQGYDNLKQFADIKHPLGELSRQVYSMPSMQQHKQSTGSDSISYGQRKLPYMHLEYTHHSDQISVCLTPSTKSENDGHPSPCTSNQLQSMEGSHGGSTETPDIPMSGKRETLYNCQGFQSSSAMNFENTASTSQMVLSGAASNQKQMQQSENQIEGRSDVEGASIEIPAELDSSNVQESSCMSSVLDDISLEATSFRQLQQVMEKLDVRTKLCIRDSLYRLARSAEQRHNCANQRGGSTDNRDASGALMVEETNKCAGFMDMETDTNPIDRSIAHLLFHRPSDPSRVPSNDSLPLRPHVLIHESVSSPPVMGEKQVFEEETAAGGEKEMLITDNR</sequence>
<proteinExistence type="predicted"/>
<feature type="compositionally biased region" description="Polar residues" evidence="1">
    <location>
        <begin position="437"/>
        <end position="456"/>
    </location>
</feature>
<gene>
    <name evidence="2" type="ORF">PanWU01x14_128340</name>
</gene>
<feature type="compositionally biased region" description="Low complexity" evidence="1">
    <location>
        <begin position="274"/>
        <end position="289"/>
    </location>
</feature>
<comment type="caution">
    <text evidence="2">The sequence shown here is derived from an EMBL/GenBank/DDBJ whole genome shotgun (WGS) entry which is preliminary data.</text>
</comment>
<name>A0A2P5CS46_PARAD</name>
<dbReference type="STRING" id="3476.A0A2P5CS46"/>
<evidence type="ECO:0000313" key="3">
    <source>
        <dbReference type="Proteomes" id="UP000237105"/>
    </source>
</evidence>
<feature type="compositionally biased region" description="Polar residues" evidence="1">
    <location>
        <begin position="249"/>
        <end position="261"/>
    </location>
</feature>
<evidence type="ECO:0000256" key="1">
    <source>
        <dbReference type="SAM" id="MobiDB-lite"/>
    </source>
</evidence>
<dbReference type="InterPro" id="IPR039928">
    <property type="entry name" value="LNK"/>
</dbReference>
<dbReference type="OrthoDB" id="618331at2759"/>
<dbReference type="PANTHER" id="PTHR33334:SF8">
    <property type="entry name" value="PROTEIN LNK1"/>
    <property type="match status" value="1"/>
</dbReference>
<dbReference type="Proteomes" id="UP000237105">
    <property type="component" value="Unassembled WGS sequence"/>
</dbReference>